<dbReference type="RefSeq" id="WP_327095449.1">
    <property type="nucleotide sequence ID" value="NZ_CP109149.1"/>
</dbReference>
<keyword evidence="3" id="KW-1185">Reference proteome</keyword>
<accession>A0ABZ1Z5H1</accession>
<dbReference type="InterPro" id="IPR046036">
    <property type="entry name" value="DUF5994"/>
</dbReference>
<dbReference type="Pfam" id="PF19457">
    <property type="entry name" value="DUF5994"/>
    <property type="match status" value="1"/>
</dbReference>
<feature type="region of interest" description="Disordered" evidence="1">
    <location>
        <begin position="1"/>
        <end position="20"/>
    </location>
</feature>
<protein>
    <submittedName>
        <fullName evidence="2">DUF5994 family protein</fullName>
    </submittedName>
</protein>
<evidence type="ECO:0000313" key="3">
    <source>
        <dbReference type="Proteomes" id="UP001432062"/>
    </source>
</evidence>
<gene>
    <name evidence="2" type="ORF">OG563_22860</name>
</gene>
<evidence type="ECO:0000256" key="1">
    <source>
        <dbReference type="SAM" id="MobiDB-lite"/>
    </source>
</evidence>
<proteinExistence type="predicted"/>
<sequence>MTGNIGPPLRNLQPFRTPTRTPRLLLRGSGSGPGHVDGAWWPWTANLTAELHDLINVLTPRLGATVRIGFGWNAVSLAQRRIDHDDGIRLYGPGTAQPHDVMHLVGAGGARLALLVIPADTPPDQANSRMRWAARTETPHQLGTRSGTQ</sequence>
<name>A0ABZ1Z5H1_9NOCA</name>
<evidence type="ECO:0000313" key="2">
    <source>
        <dbReference type="EMBL" id="WUV50788.1"/>
    </source>
</evidence>
<reference evidence="2" key="1">
    <citation type="submission" date="2022-10" db="EMBL/GenBank/DDBJ databases">
        <title>The complete genomes of actinobacterial strains from the NBC collection.</title>
        <authorList>
            <person name="Joergensen T.S."/>
            <person name="Alvarez Arevalo M."/>
            <person name="Sterndorff E.B."/>
            <person name="Faurdal D."/>
            <person name="Vuksanovic O."/>
            <person name="Mourched A.-S."/>
            <person name="Charusanti P."/>
            <person name="Shaw S."/>
            <person name="Blin K."/>
            <person name="Weber T."/>
        </authorList>
    </citation>
    <scope>NUCLEOTIDE SEQUENCE</scope>
    <source>
        <strain evidence="2">NBC_01482</strain>
    </source>
</reference>
<dbReference type="Proteomes" id="UP001432062">
    <property type="component" value="Chromosome"/>
</dbReference>
<dbReference type="EMBL" id="CP109441">
    <property type="protein sequence ID" value="WUV50788.1"/>
    <property type="molecule type" value="Genomic_DNA"/>
</dbReference>
<organism evidence="2 3">
    <name type="scientific">Nocardia vinacea</name>
    <dbReference type="NCBI Taxonomy" id="96468"/>
    <lineage>
        <taxon>Bacteria</taxon>
        <taxon>Bacillati</taxon>
        <taxon>Actinomycetota</taxon>
        <taxon>Actinomycetes</taxon>
        <taxon>Mycobacteriales</taxon>
        <taxon>Nocardiaceae</taxon>
        <taxon>Nocardia</taxon>
    </lineage>
</organism>